<protein>
    <recommendedName>
        <fullName evidence="3">Reverse transcriptase domain-containing protein</fullName>
    </recommendedName>
</protein>
<organism evidence="1 2">
    <name type="scientific">Hirundo rustica rustica</name>
    <dbReference type="NCBI Taxonomy" id="333673"/>
    <lineage>
        <taxon>Eukaryota</taxon>
        <taxon>Metazoa</taxon>
        <taxon>Chordata</taxon>
        <taxon>Craniata</taxon>
        <taxon>Vertebrata</taxon>
        <taxon>Euteleostomi</taxon>
        <taxon>Archelosauria</taxon>
        <taxon>Archosauria</taxon>
        <taxon>Dinosauria</taxon>
        <taxon>Saurischia</taxon>
        <taxon>Theropoda</taxon>
        <taxon>Coelurosauria</taxon>
        <taxon>Aves</taxon>
        <taxon>Neognathae</taxon>
        <taxon>Neoaves</taxon>
        <taxon>Telluraves</taxon>
        <taxon>Australaves</taxon>
        <taxon>Passeriformes</taxon>
        <taxon>Sylvioidea</taxon>
        <taxon>Hirundinidae</taxon>
        <taxon>Hirundo</taxon>
    </lineage>
</organism>
<name>A0A3M0K2B3_HIRRU</name>
<reference evidence="1 2" key="1">
    <citation type="submission" date="2018-07" db="EMBL/GenBank/DDBJ databases">
        <title>A high quality draft genome assembly of the barn swallow (H. rustica rustica).</title>
        <authorList>
            <person name="Formenti G."/>
            <person name="Chiara M."/>
            <person name="Poveda L."/>
            <person name="Francoijs K.-J."/>
            <person name="Bonisoli-Alquati A."/>
            <person name="Canova L."/>
            <person name="Gianfranceschi L."/>
            <person name="Horner D.S."/>
            <person name="Saino N."/>
        </authorList>
    </citation>
    <scope>NUCLEOTIDE SEQUENCE [LARGE SCALE GENOMIC DNA]</scope>
    <source>
        <strain evidence="1">Chelidonia</strain>
        <tissue evidence="1">Blood</tissue>
    </source>
</reference>
<comment type="caution">
    <text evidence="1">The sequence shown here is derived from an EMBL/GenBank/DDBJ whole genome shotgun (WGS) entry which is preliminary data.</text>
</comment>
<proteinExistence type="predicted"/>
<dbReference type="AlphaFoldDB" id="A0A3M0K2B3"/>
<evidence type="ECO:0008006" key="3">
    <source>
        <dbReference type="Google" id="ProtNLM"/>
    </source>
</evidence>
<accession>A0A3M0K2B3</accession>
<evidence type="ECO:0000313" key="1">
    <source>
        <dbReference type="EMBL" id="RMC07385.1"/>
    </source>
</evidence>
<evidence type="ECO:0000313" key="2">
    <source>
        <dbReference type="Proteomes" id="UP000269221"/>
    </source>
</evidence>
<dbReference type="OrthoDB" id="9382584at2759"/>
<sequence>MSVGLQGSEGWNRPVSLISLPGKIMKQTLLEAMLRHMENKEVVGDRQHGFIKGKSCLINLMAFRKGINALVDKGRATDITYLDSCKASDIVLQDILISKLERHGFERWTPWWMRN</sequence>
<dbReference type="Proteomes" id="UP000269221">
    <property type="component" value="Unassembled WGS sequence"/>
</dbReference>
<dbReference type="STRING" id="333673.A0A3M0K2B3"/>
<gene>
    <name evidence="1" type="ORF">DUI87_16850</name>
</gene>
<dbReference type="EMBL" id="QRBI01000120">
    <property type="protein sequence ID" value="RMC07385.1"/>
    <property type="molecule type" value="Genomic_DNA"/>
</dbReference>
<keyword evidence="2" id="KW-1185">Reference proteome</keyword>